<proteinExistence type="predicted"/>
<organism evidence="2 3">
    <name type="scientific">Solanum verrucosum</name>
    <dbReference type="NCBI Taxonomy" id="315347"/>
    <lineage>
        <taxon>Eukaryota</taxon>
        <taxon>Viridiplantae</taxon>
        <taxon>Streptophyta</taxon>
        <taxon>Embryophyta</taxon>
        <taxon>Tracheophyta</taxon>
        <taxon>Spermatophyta</taxon>
        <taxon>Magnoliopsida</taxon>
        <taxon>eudicotyledons</taxon>
        <taxon>Gunneridae</taxon>
        <taxon>Pentapetalae</taxon>
        <taxon>asterids</taxon>
        <taxon>lamiids</taxon>
        <taxon>Solanales</taxon>
        <taxon>Solanaceae</taxon>
        <taxon>Solanoideae</taxon>
        <taxon>Solaneae</taxon>
        <taxon>Solanum</taxon>
    </lineage>
</organism>
<evidence type="ECO:0000313" key="2">
    <source>
        <dbReference type="EMBL" id="WMV35946.1"/>
    </source>
</evidence>
<evidence type="ECO:0000313" key="3">
    <source>
        <dbReference type="Proteomes" id="UP001234989"/>
    </source>
</evidence>
<name>A0AAF0TX65_SOLVR</name>
<dbReference type="EMBL" id="CP133617">
    <property type="protein sequence ID" value="WMV35946.1"/>
    <property type="molecule type" value="Genomic_DNA"/>
</dbReference>
<gene>
    <name evidence="2" type="ORF">MTR67_029331</name>
</gene>
<feature type="compositionally biased region" description="Low complexity" evidence="1">
    <location>
        <begin position="23"/>
        <end position="35"/>
    </location>
</feature>
<dbReference type="AlphaFoldDB" id="A0AAF0TX65"/>
<dbReference type="Proteomes" id="UP001234989">
    <property type="component" value="Chromosome 6"/>
</dbReference>
<feature type="region of interest" description="Disordered" evidence="1">
    <location>
        <begin position="23"/>
        <end position="48"/>
    </location>
</feature>
<sequence>MSHDPYGSFSSISSALEKAPIRSSASSVSSADQSQLLLTRSSKQAVSQ</sequence>
<reference evidence="2" key="1">
    <citation type="submission" date="2023-08" db="EMBL/GenBank/DDBJ databases">
        <title>A de novo genome assembly of Solanum verrucosum Schlechtendal, a Mexican diploid species geographically isolated from the other diploid A-genome species in potato relatives.</title>
        <authorList>
            <person name="Hosaka K."/>
        </authorList>
    </citation>
    <scope>NUCLEOTIDE SEQUENCE</scope>
    <source>
        <tissue evidence="2">Young leaves</tissue>
    </source>
</reference>
<protein>
    <submittedName>
        <fullName evidence="2">Uncharacterized protein</fullName>
    </submittedName>
</protein>
<keyword evidence="3" id="KW-1185">Reference proteome</keyword>
<feature type="compositionally biased region" description="Polar residues" evidence="1">
    <location>
        <begin position="36"/>
        <end position="48"/>
    </location>
</feature>
<evidence type="ECO:0000256" key="1">
    <source>
        <dbReference type="SAM" id="MobiDB-lite"/>
    </source>
</evidence>
<accession>A0AAF0TX65</accession>